<dbReference type="GO" id="GO:0000287">
    <property type="term" value="F:magnesium ion binding"/>
    <property type="evidence" value="ECO:0007669"/>
    <property type="project" value="InterPro"/>
</dbReference>
<keyword evidence="2" id="KW-1185">Reference proteome</keyword>
<dbReference type="SUPFAM" id="SSF103084">
    <property type="entry name" value="Holliday junction resolvase RusA"/>
    <property type="match status" value="1"/>
</dbReference>
<proteinExistence type="predicted"/>
<gene>
    <name evidence="1" type="ORF">EHW90_00065</name>
</gene>
<organism evidence="1 2">
    <name type="scientific">Lachnoanaerobaculum orale</name>
    <dbReference type="NCBI Taxonomy" id="979627"/>
    <lineage>
        <taxon>Bacteria</taxon>
        <taxon>Bacillati</taxon>
        <taxon>Bacillota</taxon>
        <taxon>Clostridia</taxon>
        <taxon>Lachnospirales</taxon>
        <taxon>Lachnospiraceae</taxon>
        <taxon>Lachnoanaerobaculum</taxon>
    </lineage>
</organism>
<reference evidence="1 2" key="1">
    <citation type="submission" date="2018-11" db="EMBL/GenBank/DDBJ databases">
        <title>Genome sequencing of Lachnoanaerobaculum orale DSM 24553T.</title>
        <authorList>
            <person name="Kook J.-K."/>
            <person name="Park S.-N."/>
            <person name="Lim Y.K."/>
        </authorList>
    </citation>
    <scope>NUCLEOTIDE SEQUENCE [LARGE SCALE GENOMIC DNA]</scope>
    <source>
        <strain evidence="1 2">DSM 24553</strain>
    </source>
</reference>
<evidence type="ECO:0000313" key="1">
    <source>
        <dbReference type="EMBL" id="RRJ15483.1"/>
    </source>
</evidence>
<dbReference type="Gene3D" id="3.30.1330.70">
    <property type="entry name" value="Holliday junction resolvase RusA"/>
    <property type="match status" value="1"/>
</dbReference>
<dbReference type="InterPro" id="IPR008822">
    <property type="entry name" value="Endonuclease_RusA-like"/>
</dbReference>
<evidence type="ECO:0000313" key="2">
    <source>
        <dbReference type="Proteomes" id="UP000276982"/>
    </source>
</evidence>
<comment type="caution">
    <text evidence="1">The sequence shown here is derived from an EMBL/GenBank/DDBJ whole genome shotgun (WGS) entry which is preliminary data.</text>
</comment>
<dbReference type="GO" id="GO:0006310">
    <property type="term" value="P:DNA recombination"/>
    <property type="evidence" value="ECO:0007669"/>
    <property type="project" value="InterPro"/>
</dbReference>
<protein>
    <submittedName>
        <fullName evidence="1">RusA family crossover junction endodeoxyribonuclease</fullName>
    </submittedName>
</protein>
<accession>A0A3P3Q4Z2</accession>
<dbReference type="GO" id="GO:0006281">
    <property type="term" value="P:DNA repair"/>
    <property type="evidence" value="ECO:0007669"/>
    <property type="project" value="InterPro"/>
</dbReference>
<dbReference type="EMBL" id="RRCM01000001">
    <property type="protein sequence ID" value="RRJ15483.1"/>
    <property type="molecule type" value="Genomic_DNA"/>
</dbReference>
<dbReference type="RefSeq" id="WP_124950231.1">
    <property type="nucleotide sequence ID" value="NZ_RRCM01000001.1"/>
</dbReference>
<sequence length="141" mass="15808">MAKDKRYIAFTVPGKPLGKQRPRFSRQGTAVRTYTPRQTVEYERLVKESYIAAGGKKLEGTIGATIRGYFEPPRSTSKKQRQKMLSGEIGYTKKIDADNLAKSILDALNGVAYDDDAQVCLLLVYKAYAETARVEVQLKEL</sequence>
<dbReference type="AlphaFoldDB" id="A0A3P3Q4Z2"/>
<dbReference type="InterPro" id="IPR036614">
    <property type="entry name" value="RusA-like_sf"/>
</dbReference>
<dbReference type="Pfam" id="PF05866">
    <property type="entry name" value="RusA"/>
    <property type="match status" value="1"/>
</dbReference>
<dbReference type="Proteomes" id="UP000276982">
    <property type="component" value="Unassembled WGS sequence"/>
</dbReference>
<name>A0A3P3Q4Z2_9FIRM</name>